<sequence length="126" mass="13904">MQHPSATSPATKPFSRWILAPGLLLASFLLIISFAEWVNIGFIKDPATIASYPFGSEEAMGEGGWYYHTAELYAQQMLISWVALLPTVGAFIRALRHCSGRRVAEAYGLLILTLLVSSVRDQLHNP</sequence>
<protein>
    <recommendedName>
        <fullName evidence="4">DUF1634 domain-containing protein</fullName>
    </recommendedName>
</protein>
<keyword evidence="3" id="KW-1185">Reference proteome</keyword>
<accession>A0ABS8AH19</accession>
<gene>
    <name evidence="2" type="ORF">LGH70_19260</name>
</gene>
<keyword evidence="1" id="KW-0812">Transmembrane</keyword>
<feature type="transmembrane region" description="Helical" evidence="1">
    <location>
        <begin position="73"/>
        <end position="92"/>
    </location>
</feature>
<evidence type="ECO:0000313" key="3">
    <source>
        <dbReference type="Proteomes" id="UP001165297"/>
    </source>
</evidence>
<keyword evidence="1" id="KW-1133">Transmembrane helix</keyword>
<dbReference type="Proteomes" id="UP001165297">
    <property type="component" value="Unassembled WGS sequence"/>
</dbReference>
<evidence type="ECO:0000256" key="1">
    <source>
        <dbReference type="SAM" id="Phobius"/>
    </source>
</evidence>
<dbReference type="RefSeq" id="WP_226189060.1">
    <property type="nucleotide sequence ID" value="NZ_JAJADQ010000011.1"/>
</dbReference>
<proteinExistence type="predicted"/>
<dbReference type="EMBL" id="JAJADQ010000011">
    <property type="protein sequence ID" value="MCB2379743.1"/>
    <property type="molecule type" value="Genomic_DNA"/>
</dbReference>
<evidence type="ECO:0000313" key="2">
    <source>
        <dbReference type="EMBL" id="MCB2379743.1"/>
    </source>
</evidence>
<evidence type="ECO:0008006" key="4">
    <source>
        <dbReference type="Google" id="ProtNLM"/>
    </source>
</evidence>
<keyword evidence="1" id="KW-0472">Membrane</keyword>
<organism evidence="2 3">
    <name type="scientific">Hymenobacter nitidus</name>
    <dbReference type="NCBI Taxonomy" id="2880929"/>
    <lineage>
        <taxon>Bacteria</taxon>
        <taxon>Pseudomonadati</taxon>
        <taxon>Bacteroidota</taxon>
        <taxon>Cytophagia</taxon>
        <taxon>Cytophagales</taxon>
        <taxon>Hymenobacteraceae</taxon>
        <taxon>Hymenobacter</taxon>
    </lineage>
</organism>
<reference evidence="2" key="1">
    <citation type="submission" date="2021-10" db="EMBL/GenBank/DDBJ databases">
        <authorList>
            <person name="Dean J.D."/>
            <person name="Kim M.K."/>
            <person name="Newey C.N."/>
            <person name="Stoker T.S."/>
            <person name="Thompson D.W."/>
            <person name="Grose J.H."/>
        </authorList>
    </citation>
    <scope>NUCLEOTIDE SEQUENCE</scope>
    <source>
        <strain evidence="2">BT635</strain>
    </source>
</reference>
<comment type="caution">
    <text evidence="2">The sequence shown here is derived from an EMBL/GenBank/DDBJ whole genome shotgun (WGS) entry which is preliminary data.</text>
</comment>
<feature type="transmembrane region" description="Helical" evidence="1">
    <location>
        <begin position="17"/>
        <end position="35"/>
    </location>
</feature>
<name>A0ABS8AH19_9BACT</name>